<reference evidence="2" key="1">
    <citation type="submission" date="2023-03" db="EMBL/GenBank/DDBJ databases">
        <title>Massive genome expansion in bonnet fungi (Mycena s.s.) driven by repeated elements and novel gene families across ecological guilds.</title>
        <authorList>
            <consortium name="Lawrence Berkeley National Laboratory"/>
            <person name="Harder C.B."/>
            <person name="Miyauchi S."/>
            <person name="Viragh M."/>
            <person name="Kuo A."/>
            <person name="Thoen E."/>
            <person name="Andreopoulos B."/>
            <person name="Lu D."/>
            <person name="Skrede I."/>
            <person name="Drula E."/>
            <person name="Henrissat B."/>
            <person name="Morin E."/>
            <person name="Kohler A."/>
            <person name="Barry K."/>
            <person name="LaButti K."/>
            <person name="Morin E."/>
            <person name="Salamov A."/>
            <person name="Lipzen A."/>
            <person name="Mereny Z."/>
            <person name="Hegedus B."/>
            <person name="Baldrian P."/>
            <person name="Stursova M."/>
            <person name="Weitz H."/>
            <person name="Taylor A."/>
            <person name="Grigoriev I.V."/>
            <person name="Nagy L.G."/>
            <person name="Martin F."/>
            <person name="Kauserud H."/>
        </authorList>
    </citation>
    <scope>NUCLEOTIDE SEQUENCE</scope>
    <source>
        <strain evidence="2">9284</strain>
    </source>
</reference>
<proteinExistence type="predicted"/>
<feature type="signal peptide" evidence="1">
    <location>
        <begin position="1"/>
        <end position="19"/>
    </location>
</feature>
<dbReference type="EMBL" id="JARKIF010000067">
    <property type="protein sequence ID" value="KAJ7605786.1"/>
    <property type="molecule type" value="Genomic_DNA"/>
</dbReference>
<dbReference type="AlphaFoldDB" id="A0AAD7F8S0"/>
<sequence>MQLAPILALLALLLQPTSASSLDSGLKNVSRTCVPEGATCNLGALSNECCCPFDCIGGENALTGTCVNPEPQVCAEQEAQKVLGGCKEEDCACSKKK</sequence>
<accession>A0AAD7F8S0</accession>
<name>A0AAD7F8S0_9AGAR</name>
<feature type="chain" id="PRO_5042033247" evidence="1">
    <location>
        <begin position="20"/>
        <end position="97"/>
    </location>
</feature>
<evidence type="ECO:0000313" key="3">
    <source>
        <dbReference type="Proteomes" id="UP001221142"/>
    </source>
</evidence>
<keyword evidence="3" id="KW-1185">Reference proteome</keyword>
<evidence type="ECO:0000256" key="1">
    <source>
        <dbReference type="SAM" id="SignalP"/>
    </source>
</evidence>
<organism evidence="2 3">
    <name type="scientific">Roridomyces roridus</name>
    <dbReference type="NCBI Taxonomy" id="1738132"/>
    <lineage>
        <taxon>Eukaryota</taxon>
        <taxon>Fungi</taxon>
        <taxon>Dikarya</taxon>
        <taxon>Basidiomycota</taxon>
        <taxon>Agaricomycotina</taxon>
        <taxon>Agaricomycetes</taxon>
        <taxon>Agaricomycetidae</taxon>
        <taxon>Agaricales</taxon>
        <taxon>Marasmiineae</taxon>
        <taxon>Mycenaceae</taxon>
        <taxon>Roridomyces</taxon>
    </lineage>
</organism>
<gene>
    <name evidence="2" type="ORF">FB45DRAFT_951945</name>
</gene>
<keyword evidence="1" id="KW-0732">Signal</keyword>
<dbReference type="Proteomes" id="UP001221142">
    <property type="component" value="Unassembled WGS sequence"/>
</dbReference>
<protein>
    <submittedName>
        <fullName evidence="2">Uncharacterized protein</fullName>
    </submittedName>
</protein>
<comment type="caution">
    <text evidence="2">The sequence shown here is derived from an EMBL/GenBank/DDBJ whole genome shotgun (WGS) entry which is preliminary data.</text>
</comment>
<evidence type="ECO:0000313" key="2">
    <source>
        <dbReference type="EMBL" id="KAJ7605786.1"/>
    </source>
</evidence>